<accession>A0ABD2C2Z2</accession>
<keyword evidence="2" id="KW-1185">Reference proteome</keyword>
<reference evidence="1 2" key="1">
    <citation type="journal article" date="2024" name="Ann. Entomol. Soc. Am.">
        <title>Genomic analyses of the southern and eastern yellowjacket wasps (Hymenoptera: Vespidae) reveal evolutionary signatures of social life.</title>
        <authorList>
            <person name="Catto M.A."/>
            <person name="Caine P.B."/>
            <person name="Orr S.E."/>
            <person name="Hunt B.G."/>
            <person name="Goodisman M.A.D."/>
        </authorList>
    </citation>
    <scope>NUCLEOTIDE SEQUENCE [LARGE SCALE GENOMIC DNA]</scope>
    <source>
        <strain evidence="1">232</strain>
        <tissue evidence="1">Head and thorax</tissue>
    </source>
</reference>
<name>A0ABD2C2Z2_VESMC</name>
<gene>
    <name evidence="1" type="ORF">V1477_010805</name>
</gene>
<comment type="caution">
    <text evidence="1">The sequence shown here is derived from an EMBL/GenBank/DDBJ whole genome shotgun (WGS) entry which is preliminary data.</text>
</comment>
<proteinExistence type="predicted"/>
<evidence type="ECO:0000313" key="1">
    <source>
        <dbReference type="EMBL" id="KAL2739416.1"/>
    </source>
</evidence>
<evidence type="ECO:0000313" key="2">
    <source>
        <dbReference type="Proteomes" id="UP001607303"/>
    </source>
</evidence>
<dbReference type="AlphaFoldDB" id="A0ABD2C2Z2"/>
<organism evidence="1 2">
    <name type="scientific">Vespula maculifrons</name>
    <name type="common">Eastern yellow jacket</name>
    <name type="synonym">Wasp</name>
    <dbReference type="NCBI Taxonomy" id="7453"/>
    <lineage>
        <taxon>Eukaryota</taxon>
        <taxon>Metazoa</taxon>
        <taxon>Ecdysozoa</taxon>
        <taxon>Arthropoda</taxon>
        <taxon>Hexapoda</taxon>
        <taxon>Insecta</taxon>
        <taxon>Pterygota</taxon>
        <taxon>Neoptera</taxon>
        <taxon>Endopterygota</taxon>
        <taxon>Hymenoptera</taxon>
        <taxon>Apocrita</taxon>
        <taxon>Aculeata</taxon>
        <taxon>Vespoidea</taxon>
        <taxon>Vespidae</taxon>
        <taxon>Vespinae</taxon>
        <taxon>Vespula</taxon>
    </lineage>
</organism>
<dbReference type="Proteomes" id="UP001607303">
    <property type="component" value="Unassembled WGS sequence"/>
</dbReference>
<sequence length="118" mass="13445">MEIPVELIDLGGEPRLCIDVNAFVLWCWISMLENVFVREAEPEPGHGSLDLVHYVIATLLPIRSTVYLVDPEPHIRARELETPVSSLNEQAIRYFIMIRENVKSEKRKSCSINPTDGI</sequence>
<dbReference type="EMBL" id="JAYRBN010000061">
    <property type="protein sequence ID" value="KAL2739416.1"/>
    <property type="molecule type" value="Genomic_DNA"/>
</dbReference>
<protein>
    <submittedName>
        <fullName evidence="1">Uncharacterized protein</fullName>
    </submittedName>
</protein>